<feature type="signal peptide" evidence="1">
    <location>
        <begin position="1"/>
        <end position="25"/>
    </location>
</feature>
<keyword evidence="1" id="KW-0732">Signal</keyword>
<evidence type="ECO:0000259" key="2">
    <source>
        <dbReference type="Pfam" id="PF04200"/>
    </source>
</evidence>
<dbReference type="Pfam" id="PF04200">
    <property type="entry name" value="Lipoprotein_17"/>
    <property type="match status" value="1"/>
</dbReference>
<dbReference type="RefSeq" id="WP_021687496.1">
    <property type="nucleotide sequence ID" value="NZ_KI260567.1"/>
</dbReference>
<dbReference type="EMBL" id="AWVH01000031">
    <property type="protein sequence ID" value="ERJ93066.1"/>
    <property type="molecule type" value="Genomic_DNA"/>
</dbReference>
<feature type="domain" description="Lipoprotein-associated type-17" evidence="2">
    <location>
        <begin position="82"/>
        <end position="121"/>
    </location>
</feature>
<feature type="chain" id="PRO_5047119945" description="Lipoprotein-associated type-17 domain-containing protein" evidence="1">
    <location>
        <begin position="26"/>
        <end position="499"/>
    </location>
</feature>
<sequence>MKLTTKPILPAVLIFALSLTGCPQAGTNPGENSGTNPAVPSNPNELVESDVLTAFGLTKGTQSAFEAAEKITSGSSAVPAITFTQKNVTDYDDQAGTFTVKVKGTKNGKPFEKELTFSGFSNPYAANPQSMDTTGDKGELKLDEGIEHNHSIEKYTGKANLNIANFFQAPLTFSLVNGTSITLGDFPGYKLTAALVQEGNDKVKIVPEYTVKNHKKIAGGTPTVTEETKYSVFPSAKFAANLTKPYFTEKDVFAYVLSKTNDSVIKVYPNEFASSFYAFAKSAETAPGNLFDTSAIDPYTALYQTKDTDEYMQLDITCGIHDPKNGGIDADDYKGELTVRFCIATHEQLANKELITAVKLITRSGYASIPDNAALAKKDHLFFNLIPKAPLSPTDKTKWKDRNFSRSLLRINESGAAIIDNPFSGSDSLFNLFVNSSDPNPAAYLGSAGAAYGGASKTKNNKVIFIEHIQLEKKSENESLEVQVTLKGSGSALKVTAEP</sequence>
<comment type="caution">
    <text evidence="3">The sequence shown here is derived from an EMBL/GenBank/DDBJ whole genome shotgun (WGS) entry which is preliminary data.</text>
</comment>
<dbReference type="Proteomes" id="UP000016649">
    <property type="component" value="Unassembled WGS sequence"/>
</dbReference>
<dbReference type="InterPro" id="IPR007326">
    <property type="entry name" value="Lipoprotein-assoc_dom"/>
</dbReference>
<evidence type="ECO:0000313" key="3">
    <source>
        <dbReference type="EMBL" id="ERJ93066.1"/>
    </source>
</evidence>
<dbReference type="PROSITE" id="PS51257">
    <property type="entry name" value="PROKAR_LIPOPROTEIN"/>
    <property type="match status" value="1"/>
</dbReference>
<proteinExistence type="predicted"/>
<accession>A0ABN0NYI8</accession>
<reference evidence="3 4" key="1">
    <citation type="submission" date="2013-08" db="EMBL/GenBank/DDBJ databases">
        <authorList>
            <person name="Weinstock G."/>
            <person name="Sodergren E."/>
            <person name="Wylie T."/>
            <person name="Fulton L."/>
            <person name="Fulton R."/>
            <person name="Fronick C."/>
            <person name="O'Laughlin M."/>
            <person name="Godfrey J."/>
            <person name="Miner T."/>
            <person name="Herter B."/>
            <person name="Appelbaum E."/>
            <person name="Cordes M."/>
            <person name="Lek S."/>
            <person name="Wollam A."/>
            <person name="Pepin K.H."/>
            <person name="Palsikar V.B."/>
            <person name="Mitreva M."/>
            <person name="Wilson R.K."/>
        </authorList>
    </citation>
    <scope>NUCLEOTIDE SEQUENCE [LARGE SCALE GENOMIC DNA]</scope>
    <source>
        <strain evidence="3 4">ATCC 700332</strain>
    </source>
</reference>
<evidence type="ECO:0000313" key="4">
    <source>
        <dbReference type="Proteomes" id="UP000016649"/>
    </source>
</evidence>
<gene>
    <name evidence="3" type="ORF">HMPREF9193_01288</name>
</gene>
<organism evidence="3 4">
    <name type="scientific">Treponema lecithinolyticum ATCC 700332</name>
    <dbReference type="NCBI Taxonomy" id="1321815"/>
    <lineage>
        <taxon>Bacteria</taxon>
        <taxon>Pseudomonadati</taxon>
        <taxon>Spirochaetota</taxon>
        <taxon>Spirochaetia</taxon>
        <taxon>Spirochaetales</taxon>
        <taxon>Treponemataceae</taxon>
        <taxon>Treponema</taxon>
    </lineage>
</organism>
<keyword evidence="4" id="KW-1185">Reference proteome</keyword>
<evidence type="ECO:0000256" key="1">
    <source>
        <dbReference type="SAM" id="SignalP"/>
    </source>
</evidence>
<name>A0ABN0NYI8_TRELE</name>
<protein>
    <recommendedName>
        <fullName evidence="2">Lipoprotein-associated type-17 domain-containing protein</fullName>
    </recommendedName>
</protein>